<dbReference type="RefSeq" id="WP_166916458.1">
    <property type="nucleotide sequence ID" value="NZ_CP050253.1"/>
</dbReference>
<evidence type="ECO:0000256" key="6">
    <source>
        <dbReference type="SAM" id="Phobius"/>
    </source>
</evidence>
<sequence length="547" mass="62221">MKNICSVLKVLYTFLLVVAALIICGGSVGFSVFTVIAFGTYFALIAFFIFLTGKKQLSFIIASSLIIILQLLSQLKVHFYKERLFFQDIYVALDYRNLETLLYYPLGMAALFGLFLFLIFNIFIFRKSTPITGKTRVSLLIAAFVVIGLNIYLSSQRTNIETWQNHLPKGRGTISNLFISAHEQSYTPPYFSQSDNYFLEKMKTVSLTSDNNVKKPDIIVLLQESTFNPRLFDFNSQTLPDLTLFSQPNSGLLRVRTFGGGTWISEFAVLTGLDPNDFSFRKNSVFYIVAENIQTSLFKEAVDNGYQTVVLSSMGYGNYNAGPAYTHFGMQTFLQPQDLGYPGEKGANLWHIPTKDLLECAKKVLETYTDKPLLLYVLTMDEHGPYDENTPDQYQLTQLTQQDKAFVGRLNDYLPRIERLNAATNDLTSYIQNRANPTLFFYFGDHQPALNWQGEYKTELATPTWLTQYALTSNYPIDKASYPVLDLSLASGMILEKANLQVSDFYQANIAMRYLCDGKLDDCDDKQLVNSYKHYIYQTLKDAGEEK</sequence>
<comment type="subcellular location">
    <subcellularLocation>
        <location evidence="1">Cell membrane</location>
        <topology evidence="1">Multi-pass membrane protein</topology>
    </subcellularLocation>
</comment>
<keyword evidence="8" id="KW-0808">Transferase</keyword>
<evidence type="ECO:0000313" key="9">
    <source>
        <dbReference type="Proteomes" id="UP000501168"/>
    </source>
</evidence>
<dbReference type="PANTHER" id="PTHR47371:SF3">
    <property type="entry name" value="PHOSPHOGLYCEROL TRANSFERASE I"/>
    <property type="match status" value="1"/>
</dbReference>
<dbReference type="Pfam" id="PF00884">
    <property type="entry name" value="Sulfatase"/>
    <property type="match status" value="1"/>
</dbReference>
<feature type="transmembrane region" description="Helical" evidence="6">
    <location>
        <begin position="102"/>
        <end position="125"/>
    </location>
</feature>
<feature type="transmembrane region" description="Helical" evidence="6">
    <location>
        <begin position="137"/>
        <end position="155"/>
    </location>
</feature>
<name>A0A6G9IBD5_9GAMM</name>
<keyword evidence="5 6" id="KW-0472">Membrane</keyword>
<accession>A0A6G9IBD5</accession>
<evidence type="ECO:0000256" key="5">
    <source>
        <dbReference type="ARBA" id="ARBA00023136"/>
    </source>
</evidence>
<feature type="domain" description="Sulfatase N-terminal" evidence="7">
    <location>
        <begin position="216"/>
        <end position="454"/>
    </location>
</feature>
<evidence type="ECO:0000256" key="2">
    <source>
        <dbReference type="ARBA" id="ARBA00022475"/>
    </source>
</evidence>
<keyword evidence="4 6" id="KW-1133">Transmembrane helix</keyword>
<dbReference type="InterPro" id="IPR017850">
    <property type="entry name" value="Alkaline_phosphatase_core_sf"/>
</dbReference>
<dbReference type="GO" id="GO:0016740">
    <property type="term" value="F:transferase activity"/>
    <property type="evidence" value="ECO:0007669"/>
    <property type="project" value="UniProtKB-KW"/>
</dbReference>
<dbReference type="GO" id="GO:0016787">
    <property type="term" value="F:hydrolase activity"/>
    <property type="evidence" value="ECO:0007669"/>
    <property type="project" value="UniProtKB-KW"/>
</dbReference>
<keyword evidence="3 6" id="KW-0812">Transmembrane</keyword>
<protein>
    <submittedName>
        <fullName evidence="8">Sulfatase-like hydrolase/transferase</fullName>
    </submittedName>
</protein>
<keyword evidence="2" id="KW-1003">Cell membrane</keyword>
<evidence type="ECO:0000259" key="7">
    <source>
        <dbReference type="Pfam" id="PF00884"/>
    </source>
</evidence>
<keyword evidence="8" id="KW-0378">Hydrolase</keyword>
<evidence type="ECO:0000313" key="8">
    <source>
        <dbReference type="EMBL" id="QIQ21541.1"/>
    </source>
</evidence>
<dbReference type="InParanoid" id="A0A6G9IBD5"/>
<organism evidence="8 9">
    <name type="scientific">Zophobihabitans entericus</name>
    <dbReference type="NCBI Taxonomy" id="1635327"/>
    <lineage>
        <taxon>Bacteria</taxon>
        <taxon>Pseudomonadati</taxon>
        <taxon>Pseudomonadota</taxon>
        <taxon>Gammaproteobacteria</taxon>
        <taxon>Orbales</taxon>
        <taxon>Orbaceae</taxon>
        <taxon>Zophobihabitans</taxon>
    </lineage>
</organism>
<dbReference type="GO" id="GO:0005886">
    <property type="term" value="C:plasma membrane"/>
    <property type="evidence" value="ECO:0007669"/>
    <property type="project" value="UniProtKB-SubCell"/>
</dbReference>
<dbReference type="Proteomes" id="UP000501168">
    <property type="component" value="Chromosome"/>
</dbReference>
<evidence type="ECO:0000256" key="4">
    <source>
        <dbReference type="ARBA" id="ARBA00022989"/>
    </source>
</evidence>
<gene>
    <name evidence="8" type="ORF">IPMB12_07495</name>
</gene>
<dbReference type="InterPro" id="IPR000917">
    <property type="entry name" value="Sulfatase_N"/>
</dbReference>
<dbReference type="SUPFAM" id="SSF53649">
    <property type="entry name" value="Alkaline phosphatase-like"/>
    <property type="match status" value="1"/>
</dbReference>
<dbReference type="KEGG" id="orb:IPMB12_07495"/>
<dbReference type="EMBL" id="CP050253">
    <property type="protein sequence ID" value="QIQ21541.1"/>
    <property type="molecule type" value="Genomic_DNA"/>
</dbReference>
<feature type="transmembrane region" description="Helical" evidence="6">
    <location>
        <begin position="57"/>
        <end position="75"/>
    </location>
</feature>
<evidence type="ECO:0000256" key="3">
    <source>
        <dbReference type="ARBA" id="ARBA00022692"/>
    </source>
</evidence>
<keyword evidence="9" id="KW-1185">Reference proteome</keyword>
<evidence type="ECO:0000256" key="1">
    <source>
        <dbReference type="ARBA" id="ARBA00004651"/>
    </source>
</evidence>
<dbReference type="Gene3D" id="3.40.720.10">
    <property type="entry name" value="Alkaline Phosphatase, subunit A"/>
    <property type="match status" value="1"/>
</dbReference>
<proteinExistence type="predicted"/>
<feature type="transmembrane region" description="Helical" evidence="6">
    <location>
        <begin position="30"/>
        <end position="50"/>
    </location>
</feature>
<dbReference type="AlphaFoldDB" id="A0A6G9IBD5"/>
<dbReference type="InterPro" id="IPR050448">
    <property type="entry name" value="OpgB/LTA_synthase_biosynth"/>
</dbReference>
<dbReference type="PANTHER" id="PTHR47371">
    <property type="entry name" value="LIPOTEICHOIC ACID SYNTHASE"/>
    <property type="match status" value="1"/>
</dbReference>
<reference evidence="8 9" key="1">
    <citation type="submission" date="2020-03" db="EMBL/GenBank/DDBJ databases">
        <title>Complete genome sequence of Orbus sp. IPMB12 (BCRC 80908).</title>
        <authorList>
            <person name="Lo W.-S."/>
            <person name="Chang T.-H."/>
            <person name="Kuo C.-H."/>
        </authorList>
    </citation>
    <scope>NUCLEOTIDE SEQUENCE [LARGE SCALE GENOMIC DNA]</scope>
    <source>
        <strain evidence="8 9">IPMB12</strain>
    </source>
</reference>